<dbReference type="PANTHER" id="PTHR47960">
    <property type="entry name" value="DEAD-BOX ATP-DEPENDENT RNA HELICASE 50"/>
    <property type="match status" value="1"/>
</dbReference>
<keyword evidence="3" id="KW-0347">Helicase</keyword>
<dbReference type="CDD" id="cd18787">
    <property type="entry name" value="SF2_C_DEAD"/>
    <property type="match status" value="1"/>
</dbReference>
<dbReference type="PROSITE" id="PS51194">
    <property type="entry name" value="HELICASE_CTER"/>
    <property type="match status" value="1"/>
</dbReference>
<evidence type="ECO:0000313" key="8">
    <source>
        <dbReference type="Proteomes" id="UP001061958"/>
    </source>
</evidence>
<dbReference type="AlphaFoldDB" id="A0A9C7PVX5"/>
<dbReference type="InterPro" id="IPR044742">
    <property type="entry name" value="DEAD/DEAH_RhlB"/>
</dbReference>
<dbReference type="Pfam" id="PF00271">
    <property type="entry name" value="Helicase_C"/>
    <property type="match status" value="1"/>
</dbReference>
<evidence type="ECO:0008006" key="9">
    <source>
        <dbReference type="Google" id="ProtNLM"/>
    </source>
</evidence>
<reference evidence="7" key="2">
    <citation type="submission" date="2022-01" db="EMBL/GenBank/DDBJ databases">
        <authorList>
            <person name="Hirooka S."/>
            <person name="Miyagishima S.Y."/>
        </authorList>
    </citation>
    <scope>NUCLEOTIDE SEQUENCE</scope>
    <source>
        <strain evidence="7">NBRC 102759</strain>
    </source>
</reference>
<name>A0A9C7PVX5_9RHOD</name>
<dbReference type="SMART" id="SM00487">
    <property type="entry name" value="DEXDc"/>
    <property type="match status" value="1"/>
</dbReference>
<evidence type="ECO:0000256" key="3">
    <source>
        <dbReference type="ARBA" id="ARBA00022806"/>
    </source>
</evidence>
<evidence type="ECO:0000256" key="2">
    <source>
        <dbReference type="ARBA" id="ARBA00022801"/>
    </source>
</evidence>
<evidence type="ECO:0000259" key="6">
    <source>
        <dbReference type="PROSITE" id="PS51194"/>
    </source>
</evidence>
<dbReference type="OrthoDB" id="10256233at2759"/>
<comment type="caution">
    <text evidence="7">The sequence shown here is derived from an EMBL/GenBank/DDBJ whole genome shotgun (WGS) entry which is preliminary data.</text>
</comment>
<dbReference type="SMART" id="SM00490">
    <property type="entry name" value="HELICc"/>
    <property type="match status" value="1"/>
</dbReference>
<evidence type="ECO:0000313" key="7">
    <source>
        <dbReference type="EMBL" id="GJQ10846.1"/>
    </source>
</evidence>
<gene>
    <name evidence="7" type="ORF">GpartN1_g2637.t1</name>
</gene>
<dbReference type="Gene3D" id="3.40.50.300">
    <property type="entry name" value="P-loop containing nucleotide triphosphate hydrolases"/>
    <property type="match status" value="2"/>
</dbReference>
<dbReference type="InterPro" id="IPR011545">
    <property type="entry name" value="DEAD/DEAH_box_helicase_dom"/>
</dbReference>
<dbReference type="SUPFAM" id="SSF52540">
    <property type="entry name" value="P-loop containing nucleoside triphosphate hydrolases"/>
    <property type="match status" value="1"/>
</dbReference>
<keyword evidence="2" id="KW-0378">Hydrolase</keyword>
<protein>
    <recommendedName>
        <fullName evidence="9">RNA helicase</fullName>
    </recommendedName>
</protein>
<dbReference type="InterPro" id="IPR014001">
    <property type="entry name" value="Helicase_ATP-bd"/>
</dbReference>
<sequence length="474" mass="53529">MKNNSSRDKKCLTFLFGSFCPHQHSPCIRNAYFVNYFLSQQQRLDLHVRRRSKTTITLRTMANCDQVLKTTEETGFHALGVSETTCRALVDAFDIHIPTAIQRKAIPAIAGGANVIVGAVTGSGKSLAYLIPVLEKLKLQEELQGFMRKPKKPRALVFVPTRELGEQLLRVLKSLSHHVKFRAISLLGGRVGFVQQKKSLEECVDIVVCSPNRLVKHAAMGNIYFGDIRFVVMDEVDALLGDDFVRDLDVLLAKLPRKTSEEERIQFIAVGATHPKQVFRIYEKYFPNAKQVNDKLHTLPENTKHVFVNVRGDDATQELISLLQQEEEKMNPRNAANHIIVFCNTVASCRFVEHYLSERGYHTVNYHGEIPPKKRTALFSEFLTNKRVILICTDVGARGLDNVSVKLVLNFEFPTCVVDYIHRAGRTGRAGNSGKVVSFVRKKDLLLARAIERGISQKKDLLEYTAQLKKMSPN</sequence>
<dbReference type="GO" id="GO:0004386">
    <property type="term" value="F:helicase activity"/>
    <property type="evidence" value="ECO:0007669"/>
    <property type="project" value="UniProtKB-KW"/>
</dbReference>
<dbReference type="InterPro" id="IPR001650">
    <property type="entry name" value="Helicase_C-like"/>
</dbReference>
<keyword evidence="1" id="KW-0547">Nucleotide-binding</keyword>
<dbReference type="Pfam" id="PF00270">
    <property type="entry name" value="DEAD"/>
    <property type="match status" value="1"/>
</dbReference>
<keyword evidence="4" id="KW-0067">ATP-binding</keyword>
<dbReference type="CDD" id="cd00268">
    <property type="entry name" value="DEADc"/>
    <property type="match status" value="1"/>
</dbReference>
<dbReference type="GO" id="GO:0016787">
    <property type="term" value="F:hydrolase activity"/>
    <property type="evidence" value="ECO:0007669"/>
    <property type="project" value="UniProtKB-KW"/>
</dbReference>
<proteinExistence type="predicted"/>
<organism evidence="7 8">
    <name type="scientific">Galdieria partita</name>
    <dbReference type="NCBI Taxonomy" id="83374"/>
    <lineage>
        <taxon>Eukaryota</taxon>
        <taxon>Rhodophyta</taxon>
        <taxon>Bangiophyceae</taxon>
        <taxon>Galdieriales</taxon>
        <taxon>Galdieriaceae</taxon>
        <taxon>Galdieria</taxon>
    </lineage>
</organism>
<dbReference type="EMBL" id="BQMJ01000019">
    <property type="protein sequence ID" value="GJQ10846.1"/>
    <property type="molecule type" value="Genomic_DNA"/>
</dbReference>
<dbReference type="Proteomes" id="UP001061958">
    <property type="component" value="Unassembled WGS sequence"/>
</dbReference>
<evidence type="ECO:0000256" key="1">
    <source>
        <dbReference type="ARBA" id="ARBA00022741"/>
    </source>
</evidence>
<keyword evidence="8" id="KW-1185">Reference proteome</keyword>
<dbReference type="GO" id="GO:0003676">
    <property type="term" value="F:nucleic acid binding"/>
    <property type="evidence" value="ECO:0007669"/>
    <property type="project" value="InterPro"/>
</dbReference>
<dbReference type="InterPro" id="IPR027417">
    <property type="entry name" value="P-loop_NTPase"/>
</dbReference>
<feature type="domain" description="Helicase ATP-binding" evidence="5">
    <location>
        <begin position="106"/>
        <end position="292"/>
    </location>
</feature>
<evidence type="ECO:0000259" key="5">
    <source>
        <dbReference type="PROSITE" id="PS51192"/>
    </source>
</evidence>
<reference evidence="7" key="1">
    <citation type="journal article" date="2022" name="Proc. Natl. Acad. Sci. U.S.A.">
        <title>Life cycle and functional genomics of the unicellular red alga Galdieria for elucidating algal and plant evolution and industrial use.</title>
        <authorList>
            <person name="Hirooka S."/>
            <person name="Itabashi T."/>
            <person name="Ichinose T.M."/>
            <person name="Onuma R."/>
            <person name="Fujiwara T."/>
            <person name="Yamashita S."/>
            <person name="Jong L.W."/>
            <person name="Tomita R."/>
            <person name="Iwane A.H."/>
            <person name="Miyagishima S.Y."/>
        </authorList>
    </citation>
    <scope>NUCLEOTIDE SEQUENCE</scope>
    <source>
        <strain evidence="7">NBRC 102759</strain>
    </source>
</reference>
<dbReference type="PROSITE" id="PS51192">
    <property type="entry name" value="HELICASE_ATP_BIND_1"/>
    <property type="match status" value="1"/>
</dbReference>
<accession>A0A9C7PVX5</accession>
<evidence type="ECO:0000256" key="4">
    <source>
        <dbReference type="ARBA" id="ARBA00022840"/>
    </source>
</evidence>
<dbReference type="GO" id="GO:0005524">
    <property type="term" value="F:ATP binding"/>
    <property type="evidence" value="ECO:0007669"/>
    <property type="project" value="UniProtKB-KW"/>
</dbReference>
<feature type="domain" description="Helicase C-terminal" evidence="6">
    <location>
        <begin position="318"/>
        <end position="472"/>
    </location>
</feature>